<evidence type="ECO:0000313" key="3">
    <source>
        <dbReference type="Proteomes" id="UP000800097"/>
    </source>
</evidence>
<evidence type="ECO:0000259" key="1">
    <source>
        <dbReference type="PROSITE" id="PS50280"/>
    </source>
</evidence>
<dbReference type="OrthoDB" id="341421at2759"/>
<gene>
    <name evidence="2" type="ORF">EI97DRAFT_434590</name>
</gene>
<organism evidence="2 3">
    <name type="scientific">Westerdykella ornata</name>
    <dbReference type="NCBI Taxonomy" id="318751"/>
    <lineage>
        <taxon>Eukaryota</taxon>
        <taxon>Fungi</taxon>
        <taxon>Dikarya</taxon>
        <taxon>Ascomycota</taxon>
        <taxon>Pezizomycotina</taxon>
        <taxon>Dothideomycetes</taxon>
        <taxon>Pleosporomycetidae</taxon>
        <taxon>Pleosporales</taxon>
        <taxon>Sporormiaceae</taxon>
        <taxon>Westerdykella</taxon>
    </lineage>
</organism>
<protein>
    <submittedName>
        <fullName evidence="2">SET domain-containing protein</fullName>
    </submittedName>
</protein>
<evidence type="ECO:0000313" key="2">
    <source>
        <dbReference type="EMBL" id="KAF2275023.1"/>
    </source>
</evidence>
<accession>A0A6A6JFU1</accession>
<reference evidence="2" key="1">
    <citation type="journal article" date="2020" name="Stud. Mycol.">
        <title>101 Dothideomycetes genomes: a test case for predicting lifestyles and emergence of pathogens.</title>
        <authorList>
            <person name="Haridas S."/>
            <person name="Albert R."/>
            <person name="Binder M."/>
            <person name="Bloem J."/>
            <person name="Labutti K."/>
            <person name="Salamov A."/>
            <person name="Andreopoulos B."/>
            <person name="Baker S."/>
            <person name="Barry K."/>
            <person name="Bills G."/>
            <person name="Bluhm B."/>
            <person name="Cannon C."/>
            <person name="Castanera R."/>
            <person name="Culley D."/>
            <person name="Daum C."/>
            <person name="Ezra D."/>
            <person name="Gonzalez J."/>
            <person name="Henrissat B."/>
            <person name="Kuo A."/>
            <person name="Liang C."/>
            <person name="Lipzen A."/>
            <person name="Lutzoni F."/>
            <person name="Magnuson J."/>
            <person name="Mondo S."/>
            <person name="Nolan M."/>
            <person name="Ohm R."/>
            <person name="Pangilinan J."/>
            <person name="Park H.-J."/>
            <person name="Ramirez L."/>
            <person name="Alfaro M."/>
            <person name="Sun H."/>
            <person name="Tritt A."/>
            <person name="Yoshinaga Y."/>
            <person name="Zwiers L.-H."/>
            <person name="Turgeon B."/>
            <person name="Goodwin S."/>
            <person name="Spatafora J."/>
            <person name="Crous P."/>
            <person name="Grigoriev I."/>
        </authorList>
    </citation>
    <scope>NUCLEOTIDE SEQUENCE</scope>
    <source>
        <strain evidence="2">CBS 379.55</strain>
    </source>
</reference>
<dbReference type="GeneID" id="54551845"/>
<dbReference type="AlphaFoldDB" id="A0A6A6JFU1"/>
<dbReference type="PANTHER" id="PTHR13271">
    <property type="entry name" value="UNCHARACTERIZED PUTATIVE METHYLTRANSFERASE"/>
    <property type="match status" value="1"/>
</dbReference>
<dbReference type="InterPro" id="IPR050600">
    <property type="entry name" value="SETD3_SETD6_MTase"/>
</dbReference>
<dbReference type="SUPFAM" id="SSF82199">
    <property type="entry name" value="SET domain"/>
    <property type="match status" value="1"/>
</dbReference>
<dbReference type="GO" id="GO:0016279">
    <property type="term" value="F:protein-lysine N-methyltransferase activity"/>
    <property type="evidence" value="ECO:0007669"/>
    <property type="project" value="TreeGrafter"/>
</dbReference>
<keyword evidence="3" id="KW-1185">Reference proteome</keyword>
<dbReference type="PROSITE" id="PS50280">
    <property type="entry name" value="SET"/>
    <property type="match status" value="1"/>
</dbReference>
<sequence length="381" mass="43289">MITAASPSLRSYKFPANATVHGKLAAYLALRYSGNDSEYRPWQDIWPSREEFEAILPILWGKRARELLPEDAKALVAKQRHKLDADFDTLRPSIPSISKDLFTYTWLIVNTRTFYWDYPDLPRASPRLPKKRSLLTPDDCYAMCPFMDYFNHSDRGCETKHDAKGYYVYADRDYKAGAEIYVTYGTHTSSFLLVEYGFILWPRNAHDSLPLDHLLLPLLSPSQSAVLKEDGFYANYTLIPARRALGAGYAEESADDDDDDDGTEAATRAKQGVVTTTCHRTQAALRLLTLPARRYAAFVSGADEGTEAEQQVVDRYLCDVLKKYQRRIGDVKEEVEALDVDVDAKPRDADERPRAEQKETLLRRWTQIQRIVNAAVDDLGG</sequence>
<name>A0A6A6JFU1_WESOR</name>
<dbReference type="InterPro" id="IPR001214">
    <property type="entry name" value="SET_dom"/>
</dbReference>
<dbReference type="EMBL" id="ML986499">
    <property type="protein sequence ID" value="KAF2275023.1"/>
    <property type="molecule type" value="Genomic_DNA"/>
</dbReference>
<dbReference type="Pfam" id="PF00856">
    <property type="entry name" value="SET"/>
    <property type="match status" value="1"/>
</dbReference>
<dbReference type="PANTHER" id="PTHR13271:SF137">
    <property type="entry name" value="SET DOMAIN-CONTAINING PROTEIN"/>
    <property type="match status" value="1"/>
</dbReference>
<feature type="domain" description="SET" evidence="1">
    <location>
        <begin position="7"/>
        <end position="185"/>
    </location>
</feature>
<dbReference type="Gene3D" id="3.90.1410.10">
    <property type="entry name" value="set domain protein methyltransferase, domain 1"/>
    <property type="match status" value="1"/>
</dbReference>
<proteinExistence type="predicted"/>
<dbReference type="RefSeq" id="XP_033652562.1">
    <property type="nucleotide sequence ID" value="XM_033798670.1"/>
</dbReference>
<dbReference type="InterPro" id="IPR046341">
    <property type="entry name" value="SET_dom_sf"/>
</dbReference>
<dbReference type="Proteomes" id="UP000800097">
    <property type="component" value="Unassembled WGS sequence"/>
</dbReference>